<accession>A0A811T862</accession>
<dbReference type="PIRSF" id="PIRSF005063">
    <property type="entry name" value="UCP005063_CBS_MJ1232"/>
    <property type="match status" value="1"/>
</dbReference>
<dbReference type="Proteomes" id="UP000634805">
    <property type="component" value="Unassembled WGS sequence"/>
</dbReference>
<evidence type="ECO:0000313" key="7">
    <source>
        <dbReference type="EMBL" id="CAD6494393.1"/>
    </source>
</evidence>
<proteinExistence type="predicted"/>
<dbReference type="Gene3D" id="3.10.580.10">
    <property type="entry name" value="CBS-domain"/>
    <property type="match status" value="2"/>
</dbReference>
<dbReference type="PROSITE" id="PS51371">
    <property type="entry name" value="CBS"/>
    <property type="match status" value="2"/>
</dbReference>
<dbReference type="EMBL" id="CAJHIS010000020">
    <property type="protein sequence ID" value="CAD6494393.1"/>
    <property type="molecule type" value="Genomic_DNA"/>
</dbReference>
<keyword evidence="2 4" id="KW-0129">CBS domain</keyword>
<evidence type="ECO:0000256" key="1">
    <source>
        <dbReference type="ARBA" id="ARBA00022605"/>
    </source>
</evidence>
<dbReference type="InterPro" id="IPR000644">
    <property type="entry name" value="CBS_dom"/>
</dbReference>
<gene>
    <name evidence="7" type="ORF">EMLJLAPB_00765</name>
    <name evidence="6" type="ORF">FFODKBPE_00526</name>
</gene>
<evidence type="ECO:0000256" key="4">
    <source>
        <dbReference type="PROSITE-ProRule" id="PRU00703"/>
    </source>
</evidence>
<dbReference type="Pfam" id="PF00571">
    <property type="entry name" value="CBS"/>
    <property type="match status" value="2"/>
</dbReference>
<feature type="domain" description="CBS" evidence="5">
    <location>
        <begin position="239"/>
        <end position="292"/>
    </location>
</feature>
<dbReference type="AlphaFoldDB" id="A0A811T862"/>
<evidence type="ECO:0000256" key="3">
    <source>
        <dbReference type="ARBA" id="ARBA00023167"/>
    </source>
</evidence>
<dbReference type="SMART" id="SM00116">
    <property type="entry name" value="CBS"/>
    <property type="match status" value="2"/>
</dbReference>
<dbReference type="GO" id="GO:0003677">
    <property type="term" value="F:DNA binding"/>
    <property type="evidence" value="ECO:0007669"/>
    <property type="project" value="UniProtKB-KW"/>
</dbReference>
<dbReference type="Pfam" id="PF03444">
    <property type="entry name" value="WHD_HrcA"/>
    <property type="match status" value="1"/>
</dbReference>
<evidence type="ECO:0000313" key="8">
    <source>
        <dbReference type="Proteomes" id="UP000603056"/>
    </source>
</evidence>
<dbReference type="Proteomes" id="UP000603056">
    <property type="component" value="Unassembled WGS sequence"/>
</dbReference>
<dbReference type="EMBL" id="CAJHIP010000025">
    <property type="protein sequence ID" value="CAD6493596.1"/>
    <property type="molecule type" value="Genomic_DNA"/>
</dbReference>
<dbReference type="SUPFAM" id="SSF46785">
    <property type="entry name" value="Winged helix' DNA-binding domain"/>
    <property type="match status" value="1"/>
</dbReference>
<dbReference type="GO" id="GO:0009086">
    <property type="term" value="P:methionine biosynthetic process"/>
    <property type="evidence" value="ECO:0007669"/>
    <property type="project" value="UniProtKB-KW"/>
</dbReference>
<sequence length="292" mass="32100">MNLTAIQKEILTTLVTLYHQKKQAVKGEEIALIISRNPGTVRNQMQSLKALRLVQGVPGPKGGYKTTSAAYEALDIDRYDDESIVPIRRNNDIIEGVTASSISFTTVRNPNRCSGTVRVIGNVREFDIGDKILIGPTVVNKLIIRGIVTGRDDSENSIIFSIEEMISLPKRPAKNYIKSKTITVPANANIQEASRILVRNNIHGAPVEDKGAIVGIVTFKDIAESLASGKVNVRVKQIMSKELVSVKGSKPFYEIVKLFNEKNIGRILITGDGNQIGVISKTDVLRELLAYY</sequence>
<dbReference type="InterPro" id="IPR005104">
    <property type="entry name" value="WHTH_HrcA_DNA-bd"/>
</dbReference>
<comment type="caution">
    <text evidence="6">The sequence shown here is derived from an EMBL/GenBank/DDBJ whole genome shotgun (WGS) entry which is preliminary data.</text>
</comment>
<protein>
    <submittedName>
        <fullName evidence="6">Winged helix-turn-helix transcription repressor,HrcA DNA-binding</fullName>
    </submittedName>
</protein>
<keyword evidence="6" id="KW-0238">DNA-binding</keyword>
<evidence type="ECO:0000259" key="5">
    <source>
        <dbReference type="PROSITE" id="PS51371"/>
    </source>
</evidence>
<dbReference type="Gene3D" id="1.10.10.10">
    <property type="entry name" value="Winged helix-like DNA-binding domain superfamily/Winged helix DNA-binding domain"/>
    <property type="match status" value="1"/>
</dbReference>
<dbReference type="InterPro" id="IPR036388">
    <property type="entry name" value="WH-like_DNA-bd_sf"/>
</dbReference>
<dbReference type="InterPro" id="IPR016436">
    <property type="entry name" value="UCP005063_CBS"/>
</dbReference>
<organism evidence="6 8">
    <name type="scientific">Candidatus Argoarchaeum ethanivorans</name>
    <dbReference type="NCBI Taxonomy" id="2608793"/>
    <lineage>
        <taxon>Archaea</taxon>
        <taxon>Methanobacteriati</taxon>
        <taxon>Methanobacteriota</taxon>
        <taxon>Stenosarchaea group</taxon>
        <taxon>Methanomicrobia</taxon>
        <taxon>Methanosarcinales</taxon>
        <taxon>Methanosarcinales incertae sedis</taxon>
        <taxon>GOM Arc I cluster</taxon>
        <taxon>Candidatus Argoarchaeum</taxon>
    </lineage>
</organism>
<dbReference type="PANTHER" id="PTHR43080:SF2">
    <property type="entry name" value="CBS DOMAIN-CONTAINING PROTEIN"/>
    <property type="match status" value="1"/>
</dbReference>
<dbReference type="SUPFAM" id="SSF54631">
    <property type="entry name" value="CBS-domain pair"/>
    <property type="match status" value="1"/>
</dbReference>
<keyword evidence="3" id="KW-0486">Methionine biosynthesis</keyword>
<name>A0A811T862_9EURY</name>
<dbReference type="InterPro" id="IPR051257">
    <property type="entry name" value="Diverse_CBS-Domain"/>
</dbReference>
<dbReference type="PANTHER" id="PTHR43080">
    <property type="entry name" value="CBS DOMAIN-CONTAINING PROTEIN CBSX3, MITOCHONDRIAL"/>
    <property type="match status" value="1"/>
</dbReference>
<feature type="domain" description="CBS" evidence="5">
    <location>
        <begin position="177"/>
        <end position="233"/>
    </location>
</feature>
<keyword evidence="1" id="KW-0028">Amino-acid biosynthesis</keyword>
<dbReference type="GO" id="GO:0006355">
    <property type="term" value="P:regulation of DNA-templated transcription"/>
    <property type="evidence" value="ECO:0007669"/>
    <property type="project" value="InterPro"/>
</dbReference>
<evidence type="ECO:0000256" key="2">
    <source>
        <dbReference type="ARBA" id="ARBA00023122"/>
    </source>
</evidence>
<dbReference type="InterPro" id="IPR046342">
    <property type="entry name" value="CBS_dom_sf"/>
</dbReference>
<reference evidence="6" key="1">
    <citation type="submission" date="2020-10" db="EMBL/GenBank/DDBJ databases">
        <authorList>
            <person name="Hahn C.J."/>
            <person name="Laso-Perez R."/>
            <person name="Vulcano F."/>
            <person name="Vaziourakis K.-M."/>
            <person name="Stokke R."/>
            <person name="Steen I.H."/>
            <person name="Teske A."/>
            <person name="Boetius A."/>
            <person name="Liebeke M."/>
            <person name="Amann R."/>
            <person name="Knittel K."/>
        </authorList>
    </citation>
    <scope>NUCLEOTIDE SEQUENCE</scope>
    <source>
        <strain evidence="7">Gfbio:e3339647-f889-4370-9287-4fb5cb688e4c:AG392D22_GoMArc1</strain>
        <strain evidence="6">Gfbio:e3339647-f889-4370-9287-4fb5cb688e4c:AG394J04_GoMArc1</strain>
    </source>
</reference>
<dbReference type="InterPro" id="IPR036390">
    <property type="entry name" value="WH_DNA-bd_sf"/>
</dbReference>
<evidence type="ECO:0000313" key="6">
    <source>
        <dbReference type="EMBL" id="CAD6493596.1"/>
    </source>
</evidence>